<name>A0AAV2JMI8_KNICA</name>
<accession>A0AAV2JMI8</accession>
<evidence type="ECO:0000313" key="2">
    <source>
        <dbReference type="Proteomes" id="UP001497482"/>
    </source>
</evidence>
<dbReference type="Proteomes" id="UP001497482">
    <property type="component" value="Chromosome 12"/>
</dbReference>
<reference evidence="1 2" key="1">
    <citation type="submission" date="2024-04" db="EMBL/GenBank/DDBJ databases">
        <authorList>
            <person name="Waldvogel A.-M."/>
            <person name="Schoenle A."/>
        </authorList>
    </citation>
    <scope>NUCLEOTIDE SEQUENCE [LARGE SCALE GENOMIC DNA]</scope>
</reference>
<dbReference type="AlphaFoldDB" id="A0AAV2JMI8"/>
<protein>
    <submittedName>
        <fullName evidence="1">Uncharacterized protein</fullName>
    </submittedName>
</protein>
<gene>
    <name evidence="1" type="ORF">KC01_LOCUS7920</name>
</gene>
<evidence type="ECO:0000313" key="1">
    <source>
        <dbReference type="EMBL" id="CAL1576489.1"/>
    </source>
</evidence>
<proteinExistence type="predicted"/>
<sequence>MERERAGPERVRGPESNYVRNVQEKHFYPEQRLQEALQREVEEVEEVEEAAAPRIASPHYKSTGRFCRARKKIKVSCDPETKPEEEIQPLDGA</sequence>
<dbReference type="EMBL" id="OZ035834">
    <property type="protein sequence ID" value="CAL1576489.1"/>
    <property type="molecule type" value="Genomic_DNA"/>
</dbReference>
<keyword evidence="2" id="KW-1185">Reference proteome</keyword>
<organism evidence="1 2">
    <name type="scientific">Knipowitschia caucasica</name>
    <name type="common">Caucasian dwarf goby</name>
    <name type="synonym">Pomatoschistus caucasicus</name>
    <dbReference type="NCBI Taxonomy" id="637954"/>
    <lineage>
        <taxon>Eukaryota</taxon>
        <taxon>Metazoa</taxon>
        <taxon>Chordata</taxon>
        <taxon>Craniata</taxon>
        <taxon>Vertebrata</taxon>
        <taxon>Euteleostomi</taxon>
        <taxon>Actinopterygii</taxon>
        <taxon>Neopterygii</taxon>
        <taxon>Teleostei</taxon>
        <taxon>Neoteleostei</taxon>
        <taxon>Acanthomorphata</taxon>
        <taxon>Gobiaria</taxon>
        <taxon>Gobiiformes</taxon>
        <taxon>Gobioidei</taxon>
        <taxon>Gobiidae</taxon>
        <taxon>Gobiinae</taxon>
        <taxon>Knipowitschia</taxon>
    </lineage>
</organism>